<proteinExistence type="inferred from homology"/>
<dbReference type="AlphaFoldDB" id="A0A1A0HC14"/>
<dbReference type="PANTHER" id="PTHR12132">
    <property type="entry name" value="DNA REPAIR AND RECOMBINATION PROTEIN RAD52, RAD59"/>
    <property type="match status" value="1"/>
</dbReference>
<protein>
    <recommendedName>
        <fullName evidence="6">DNA repair and recombination protein RAD52</fullName>
    </recommendedName>
</protein>
<evidence type="ECO:0000256" key="1">
    <source>
        <dbReference type="ARBA" id="ARBA00006638"/>
    </source>
</evidence>
<dbReference type="Proteomes" id="UP000092555">
    <property type="component" value="Unassembled WGS sequence"/>
</dbReference>
<reference evidence="7 8" key="1">
    <citation type="submission" date="2016-05" db="EMBL/GenBank/DDBJ databases">
        <title>Comparative genomics of biotechnologically important yeasts.</title>
        <authorList>
            <consortium name="DOE Joint Genome Institute"/>
            <person name="Riley R."/>
            <person name="Haridas S."/>
            <person name="Wolfe K.H."/>
            <person name="Lopes M.R."/>
            <person name="Hittinger C.T."/>
            <person name="Goker M."/>
            <person name="Salamov A."/>
            <person name="Wisecaver J."/>
            <person name="Long T.M."/>
            <person name="Aerts A.L."/>
            <person name="Barry K."/>
            <person name="Choi C."/>
            <person name="Clum A."/>
            <person name="Coughlan A.Y."/>
            <person name="Deshpande S."/>
            <person name="Douglass A.P."/>
            <person name="Hanson S.J."/>
            <person name="Klenk H.-P."/>
            <person name="LaButti K."/>
            <person name="Lapidus A."/>
            <person name="Lindquist E."/>
            <person name="Lipzen A."/>
            <person name="Meier-kolthoff J.P."/>
            <person name="Ohm R.A."/>
            <person name="Otillar R.P."/>
            <person name="Pangilinan J."/>
            <person name="Peng Y."/>
            <person name="Rokas A."/>
            <person name="Rosa C.A."/>
            <person name="Scheuner C."/>
            <person name="Sibirny A.A."/>
            <person name="Slot J.C."/>
            <person name="Stielow J.B."/>
            <person name="Sun H."/>
            <person name="Kurtzman C.P."/>
            <person name="Blackwell M."/>
            <person name="Grigoriev I.V."/>
            <person name="Jeffries T.W."/>
        </authorList>
    </citation>
    <scope>NUCLEOTIDE SEQUENCE [LARGE SCALE GENOMIC DNA]</scope>
    <source>
        <strain evidence="7 8">NRRL YB-4993</strain>
    </source>
</reference>
<keyword evidence="2" id="KW-0227">DNA damage</keyword>
<comment type="similarity">
    <text evidence="1">Belongs to the RAD52 family.</text>
</comment>
<name>A0A1A0HC14_9ASCO</name>
<dbReference type="InterPro" id="IPR041247">
    <property type="entry name" value="Rad52_fam"/>
</dbReference>
<evidence type="ECO:0000313" key="8">
    <source>
        <dbReference type="Proteomes" id="UP000092555"/>
    </source>
</evidence>
<organism evidence="7 8">
    <name type="scientific">Metschnikowia bicuspidata var. bicuspidata NRRL YB-4993</name>
    <dbReference type="NCBI Taxonomy" id="869754"/>
    <lineage>
        <taxon>Eukaryota</taxon>
        <taxon>Fungi</taxon>
        <taxon>Dikarya</taxon>
        <taxon>Ascomycota</taxon>
        <taxon>Saccharomycotina</taxon>
        <taxon>Pichiomycetes</taxon>
        <taxon>Metschnikowiaceae</taxon>
        <taxon>Metschnikowia</taxon>
    </lineage>
</organism>
<dbReference type="Pfam" id="PF04098">
    <property type="entry name" value="Rad52_Rad22"/>
    <property type="match status" value="1"/>
</dbReference>
<comment type="caution">
    <text evidence="7">The sequence shown here is derived from an EMBL/GenBank/DDBJ whole genome shotgun (WGS) entry which is preliminary data.</text>
</comment>
<dbReference type="GO" id="GO:0000724">
    <property type="term" value="P:double-strand break repair via homologous recombination"/>
    <property type="evidence" value="ECO:0007669"/>
    <property type="project" value="TreeGrafter"/>
</dbReference>
<dbReference type="SUPFAM" id="SSF54768">
    <property type="entry name" value="dsRNA-binding domain-like"/>
    <property type="match status" value="1"/>
</dbReference>
<dbReference type="InterPro" id="IPR042525">
    <property type="entry name" value="Rad52_Rad59_Rad22_sf"/>
</dbReference>
<evidence type="ECO:0000256" key="5">
    <source>
        <dbReference type="ARBA" id="ARBA00037138"/>
    </source>
</evidence>
<evidence type="ECO:0000256" key="4">
    <source>
        <dbReference type="ARBA" id="ARBA00023204"/>
    </source>
</evidence>
<dbReference type="PANTHER" id="PTHR12132:SF1">
    <property type="entry name" value="DNA REPAIR PROTEIN RAD52 HOMOLOG"/>
    <property type="match status" value="1"/>
</dbReference>
<dbReference type="GO" id="GO:0006312">
    <property type="term" value="P:mitotic recombination"/>
    <property type="evidence" value="ECO:0007669"/>
    <property type="project" value="TreeGrafter"/>
</dbReference>
<dbReference type="Gene3D" id="3.30.390.80">
    <property type="entry name" value="DNA repair protein Rad52/59/22"/>
    <property type="match status" value="1"/>
</dbReference>
<dbReference type="GeneID" id="30028283"/>
<dbReference type="EMBL" id="LXTC01000003">
    <property type="protein sequence ID" value="OBA21417.1"/>
    <property type="molecule type" value="Genomic_DNA"/>
</dbReference>
<sequence>VLFPSLSLFEETSDCESGPEPHFLSPWAKTKIGTFQARLELVLRKRELRGVGKYGISSVSSALLINMVNESFGFNGWLSQILDCHIASQNFDDEKNEYSMVQTATVRIVLDDGTEVEAKGNGEVRGLPSKYQCLGTSRKMACTDGLRNAFLKFPDLL</sequence>
<dbReference type="InterPro" id="IPR007232">
    <property type="entry name" value="Rad52_Rad59_Rad22"/>
</dbReference>
<dbReference type="RefSeq" id="XP_018711927.1">
    <property type="nucleotide sequence ID" value="XM_018855307.1"/>
</dbReference>
<dbReference type="OrthoDB" id="206565at2759"/>
<evidence type="ECO:0000256" key="6">
    <source>
        <dbReference type="ARBA" id="ARBA00041062"/>
    </source>
</evidence>
<evidence type="ECO:0000256" key="3">
    <source>
        <dbReference type="ARBA" id="ARBA00023172"/>
    </source>
</evidence>
<feature type="non-terminal residue" evidence="7">
    <location>
        <position position="1"/>
    </location>
</feature>
<keyword evidence="4" id="KW-0234">DNA repair</keyword>
<accession>A0A1A0HC14</accession>
<dbReference type="GO" id="GO:0045002">
    <property type="term" value="P:double-strand break repair via single-strand annealing"/>
    <property type="evidence" value="ECO:0007669"/>
    <property type="project" value="TreeGrafter"/>
</dbReference>
<evidence type="ECO:0000313" key="7">
    <source>
        <dbReference type="EMBL" id="OBA21417.1"/>
    </source>
</evidence>
<dbReference type="GO" id="GO:0005634">
    <property type="term" value="C:nucleus"/>
    <property type="evidence" value="ECO:0007669"/>
    <property type="project" value="TreeGrafter"/>
</dbReference>
<gene>
    <name evidence="7" type="ORF">METBIDRAFT_25985</name>
</gene>
<comment type="function">
    <text evidence="5">Involved in DNA double-strand break (DSB) repair and recombination. Promotes the annealing of complementary single-stranded DNA and by stimulation of the RAD51 recombinase.</text>
</comment>
<evidence type="ECO:0000256" key="2">
    <source>
        <dbReference type="ARBA" id="ARBA00022763"/>
    </source>
</evidence>
<keyword evidence="8" id="KW-1185">Reference proteome</keyword>
<dbReference type="STRING" id="869754.A0A1A0HC14"/>
<feature type="non-terminal residue" evidence="7">
    <location>
        <position position="157"/>
    </location>
</feature>
<keyword evidence="3" id="KW-0233">DNA recombination</keyword>